<protein>
    <submittedName>
        <fullName evidence="1">Uncharacterized protein</fullName>
    </submittedName>
</protein>
<dbReference type="InterPro" id="IPR016181">
    <property type="entry name" value="Acyl_CoA_acyltransferase"/>
</dbReference>
<evidence type="ECO:0000313" key="1">
    <source>
        <dbReference type="EMBL" id="RWA17929.1"/>
    </source>
</evidence>
<dbReference type="AlphaFoldDB" id="A0A439DQG6"/>
<keyword evidence="2" id="KW-1185">Reference proteome</keyword>
<name>A0A439DQG6_9MYCO</name>
<organism evidence="1 2">
    <name type="scientific">Mycolicibacterium elephantis DSM 44368</name>
    <dbReference type="NCBI Taxonomy" id="1335622"/>
    <lineage>
        <taxon>Bacteria</taxon>
        <taxon>Bacillati</taxon>
        <taxon>Actinomycetota</taxon>
        <taxon>Actinomycetes</taxon>
        <taxon>Mycobacteriales</taxon>
        <taxon>Mycobacteriaceae</taxon>
        <taxon>Mycolicibacterium</taxon>
    </lineage>
</organism>
<comment type="caution">
    <text evidence="1">The sequence shown here is derived from an EMBL/GenBank/DDBJ whole genome shotgun (WGS) entry which is preliminary data.</text>
</comment>
<reference evidence="1 2" key="1">
    <citation type="submission" date="2013-06" db="EMBL/GenBank/DDBJ databases">
        <title>The draft sequence of the Mycobacterium elephantis genome.</title>
        <authorList>
            <person name="Pettersson F.B."/>
            <person name="Das S."/>
            <person name="Dasgupta S."/>
            <person name="Bhattacharya A."/>
            <person name="Kirsebom L.A."/>
        </authorList>
    </citation>
    <scope>NUCLEOTIDE SEQUENCE [LARGE SCALE GENOMIC DNA]</scope>
    <source>
        <strain evidence="1 2">DSM 44368</strain>
    </source>
</reference>
<gene>
    <name evidence="1" type="ORF">MELE44368_24690</name>
</gene>
<sequence length="298" mass="32178">MIKYEWRTRLDADEAAQLADLLDRAATYDAEPEYSTINFRDVERAMQTADSRIKLLVIWMLPHSTALGAAEEPERIAGLLRLVVDPDGSAQSAIVIDPRLRSIGITTLLLEQVGLDAAGTDGWLGTGAHTITAWAQGNHPAAGRLGDRFLIPRTQRVWKLIRSTECAQEATAAPVLEPFAAATADDTREWVDASTPGELFALREAGRVVGVIALDGHPVRSEEFGMCATITAVSAAPNAPAQARRRLLVGAAALAHEAGRSGVVVYVDSGDAAWVNACRIAGFQHDRTDVCFQFRGRR</sequence>
<accession>A0A439DQG6</accession>
<evidence type="ECO:0000313" key="2">
    <source>
        <dbReference type="Proteomes" id="UP000287177"/>
    </source>
</evidence>
<dbReference type="EMBL" id="ATDN01000029">
    <property type="protein sequence ID" value="RWA17929.1"/>
    <property type="molecule type" value="Genomic_DNA"/>
</dbReference>
<dbReference type="Proteomes" id="UP000287177">
    <property type="component" value="Unassembled WGS sequence"/>
</dbReference>
<dbReference type="RefSeq" id="WP_128109902.1">
    <property type="nucleotide sequence ID" value="NZ_ATDN01000029.1"/>
</dbReference>
<proteinExistence type="predicted"/>
<dbReference type="SUPFAM" id="SSF55729">
    <property type="entry name" value="Acyl-CoA N-acyltransferases (Nat)"/>
    <property type="match status" value="1"/>
</dbReference>
<dbReference type="Gene3D" id="3.40.630.30">
    <property type="match status" value="2"/>
</dbReference>